<sequence length="37" mass="4173">MSIVSRESVHLLDSVCAHTCDNVCTYYLLSMHSISKE</sequence>
<organism evidence="1">
    <name type="scientific">termite gut metagenome</name>
    <dbReference type="NCBI Taxonomy" id="433724"/>
    <lineage>
        <taxon>unclassified sequences</taxon>
        <taxon>metagenomes</taxon>
        <taxon>organismal metagenomes</taxon>
    </lineage>
</organism>
<accession>A0A5J4SAP3</accession>
<reference evidence="1" key="1">
    <citation type="submission" date="2019-03" db="EMBL/GenBank/DDBJ databases">
        <title>Single cell metagenomics reveals metabolic interactions within the superorganism composed of flagellate Streblomastix strix and complex community of Bacteroidetes bacteria on its surface.</title>
        <authorList>
            <person name="Treitli S.C."/>
            <person name="Kolisko M."/>
            <person name="Husnik F."/>
            <person name="Keeling P."/>
            <person name="Hampl V."/>
        </authorList>
    </citation>
    <scope>NUCLEOTIDE SEQUENCE</scope>
    <source>
        <strain evidence="1">STM</strain>
    </source>
</reference>
<comment type="caution">
    <text evidence="1">The sequence shown here is derived from an EMBL/GenBank/DDBJ whole genome shotgun (WGS) entry which is preliminary data.</text>
</comment>
<dbReference type="EMBL" id="SNRY01000279">
    <property type="protein sequence ID" value="KAA6343256.1"/>
    <property type="molecule type" value="Genomic_DNA"/>
</dbReference>
<protein>
    <submittedName>
        <fullName evidence="1">Uncharacterized protein</fullName>
    </submittedName>
</protein>
<proteinExistence type="predicted"/>
<evidence type="ECO:0000313" key="1">
    <source>
        <dbReference type="EMBL" id="KAA6343256.1"/>
    </source>
</evidence>
<name>A0A5J4SAP3_9ZZZZ</name>
<gene>
    <name evidence="1" type="ORF">EZS27_009048</name>
</gene>
<dbReference type="AlphaFoldDB" id="A0A5J4SAP3"/>